<evidence type="ECO:0000313" key="7">
    <source>
        <dbReference type="Proteomes" id="UP001627284"/>
    </source>
</evidence>
<dbReference type="InterPro" id="IPR015943">
    <property type="entry name" value="WD40/YVTN_repeat-like_dom_sf"/>
</dbReference>
<evidence type="ECO:0000256" key="1">
    <source>
        <dbReference type="ARBA" id="ARBA00022574"/>
    </source>
</evidence>
<gene>
    <name evidence="6" type="ORF">AABB24_001024</name>
</gene>
<accession>A0ABD2VHW5</accession>
<feature type="repeat" description="WD" evidence="3">
    <location>
        <begin position="305"/>
        <end position="340"/>
    </location>
</feature>
<dbReference type="SUPFAM" id="SSF81383">
    <property type="entry name" value="F-box domain"/>
    <property type="match status" value="1"/>
</dbReference>
<sequence>INENTKASPLPSLPTQPAIRNMDPSAAAPKLRQPSTAGTVTVKNKKKKTTAEALSHDVLCIIFSFLDLVQLIRCSAVSTSWSKAVNKLKLHQTEYFKQQHSDPNGLIDASFSQRSLSEQAEQLAMEQHRLALQRAPANVIQWKGHSVGVNQCRMKMGKVLTGVGDKVMRLWSAESCKCLDEYFLVDKAPLIDFDFDEGKVVGLVGTRICIWNRTEARNVFSSRENLFTKALCMRYVDPEAVIGCEDGKVRVFDLYSRKCTQIIKMHQGPVSCLAFSDDQLLVSGSSLGTLSLSDLSSDQRVVLLGSTYSAGVKTLCFNPNSYMVFAGSTAGNVSCWDLRNTTRTLWETRVSPNVIYSMHHLMNDTSTLVVGGIDGVLRTVDQVTGEVISRCIMDDSTTALHRSTERFGTVQIERRKVKRLSEDDRIDLMPRTSKPQITCLAVGMEKVVTTHNDKYIRVWKFRK</sequence>
<dbReference type="SMART" id="SM00256">
    <property type="entry name" value="FBOX"/>
    <property type="match status" value="1"/>
</dbReference>
<evidence type="ECO:0000313" key="6">
    <source>
        <dbReference type="EMBL" id="KAL3380660.1"/>
    </source>
</evidence>
<dbReference type="InterPro" id="IPR001810">
    <property type="entry name" value="F-box_dom"/>
</dbReference>
<keyword evidence="7" id="KW-1185">Reference proteome</keyword>
<protein>
    <recommendedName>
        <fullName evidence="5">F-box domain-containing protein</fullName>
    </recommendedName>
</protein>
<evidence type="ECO:0000256" key="3">
    <source>
        <dbReference type="PROSITE-ProRule" id="PRU00221"/>
    </source>
</evidence>
<feature type="region of interest" description="Disordered" evidence="4">
    <location>
        <begin position="1"/>
        <end position="46"/>
    </location>
</feature>
<evidence type="ECO:0000259" key="5">
    <source>
        <dbReference type="SMART" id="SM00256"/>
    </source>
</evidence>
<name>A0ABD2VHW5_9SOLN</name>
<dbReference type="AlphaFoldDB" id="A0ABD2VHW5"/>
<dbReference type="PANTHER" id="PTHR44436:SF1">
    <property type="entry name" value="F-BOX_WD REPEAT-CONTAINING PROTEIN 2"/>
    <property type="match status" value="1"/>
</dbReference>
<dbReference type="EMBL" id="JBJKTR010000001">
    <property type="protein sequence ID" value="KAL3380660.1"/>
    <property type="molecule type" value="Genomic_DNA"/>
</dbReference>
<feature type="domain" description="F-box" evidence="5">
    <location>
        <begin position="54"/>
        <end position="94"/>
    </location>
</feature>
<dbReference type="PROSITE" id="PS50082">
    <property type="entry name" value="WD_REPEATS_2"/>
    <property type="match status" value="1"/>
</dbReference>
<organism evidence="6 7">
    <name type="scientific">Solanum stoloniferum</name>
    <dbReference type="NCBI Taxonomy" id="62892"/>
    <lineage>
        <taxon>Eukaryota</taxon>
        <taxon>Viridiplantae</taxon>
        <taxon>Streptophyta</taxon>
        <taxon>Embryophyta</taxon>
        <taxon>Tracheophyta</taxon>
        <taxon>Spermatophyta</taxon>
        <taxon>Magnoliopsida</taxon>
        <taxon>eudicotyledons</taxon>
        <taxon>Gunneridae</taxon>
        <taxon>Pentapetalae</taxon>
        <taxon>asterids</taxon>
        <taxon>lamiids</taxon>
        <taxon>Solanales</taxon>
        <taxon>Solanaceae</taxon>
        <taxon>Solanoideae</taxon>
        <taxon>Solaneae</taxon>
        <taxon>Solanum</taxon>
    </lineage>
</organism>
<dbReference type="Pfam" id="PF00646">
    <property type="entry name" value="F-box"/>
    <property type="match status" value="1"/>
</dbReference>
<feature type="non-terminal residue" evidence="6">
    <location>
        <position position="1"/>
    </location>
</feature>
<dbReference type="InterPro" id="IPR042627">
    <property type="entry name" value="FBXW2"/>
</dbReference>
<evidence type="ECO:0000256" key="4">
    <source>
        <dbReference type="SAM" id="MobiDB-lite"/>
    </source>
</evidence>
<evidence type="ECO:0000256" key="2">
    <source>
        <dbReference type="ARBA" id="ARBA00022737"/>
    </source>
</evidence>
<dbReference type="InterPro" id="IPR001680">
    <property type="entry name" value="WD40_rpt"/>
</dbReference>
<dbReference type="InterPro" id="IPR036047">
    <property type="entry name" value="F-box-like_dom_sf"/>
</dbReference>
<reference evidence="6 7" key="1">
    <citation type="submission" date="2024-05" db="EMBL/GenBank/DDBJ databases">
        <title>De novo assembly of an allotetraploid wild potato.</title>
        <authorList>
            <person name="Hosaka A.J."/>
        </authorList>
    </citation>
    <scope>NUCLEOTIDE SEQUENCE [LARGE SCALE GENOMIC DNA]</scope>
    <source>
        <tissue evidence="6">Young leaves</tissue>
    </source>
</reference>
<comment type="caution">
    <text evidence="6">The sequence shown here is derived from an EMBL/GenBank/DDBJ whole genome shotgun (WGS) entry which is preliminary data.</text>
</comment>
<dbReference type="SMART" id="SM00320">
    <property type="entry name" value="WD40"/>
    <property type="match status" value="6"/>
</dbReference>
<dbReference type="InterPro" id="IPR036322">
    <property type="entry name" value="WD40_repeat_dom_sf"/>
</dbReference>
<proteinExistence type="predicted"/>
<keyword evidence="2" id="KW-0677">Repeat</keyword>
<dbReference type="PANTHER" id="PTHR44436">
    <property type="entry name" value="F-BOX/WD REPEAT-CONTAINING PROTEIN 2"/>
    <property type="match status" value="1"/>
</dbReference>
<keyword evidence="1 3" id="KW-0853">WD repeat</keyword>
<dbReference type="Gene3D" id="1.20.1280.50">
    <property type="match status" value="1"/>
</dbReference>
<dbReference type="SUPFAM" id="SSF50978">
    <property type="entry name" value="WD40 repeat-like"/>
    <property type="match status" value="1"/>
</dbReference>
<dbReference type="Pfam" id="PF00400">
    <property type="entry name" value="WD40"/>
    <property type="match status" value="2"/>
</dbReference>
<dbReference type="Proteomes" id="UP001627284">
    <property type="component" value="Unassembled WGS sequence"/>
</dbReference>
<dbReference type="Gene3D" id="2.130.10.10">
    <property type="entry name" value="YVTN repeat-like/Quinoprotein amine dehydrogenase"/>
    <property type="match status" value="2"/>
</dbReference>